<dbReference type="Proteomes" id="UP000471633">
    <property type="component" value="Unassembled WGS sequence"/>
</dbReference>
<dbReference type="GeneID" id="75577353"/>
<protein>
    <submittedName>
        <fullName evidence="1">Uncharacterized protein</fullName>
    </submittedName>
</protein>
<reference evidence="1" key="4">
    <citation type="journal article" date="2022" name="PLoS Pathog.">
        <title>Chromosome-level genome of Schistosoma haematobium underpins genome-wide explorations of molecular variation.</title>
        <authorList>
            <person name="Stroehlein A.J."/>
            <person name="Korhonen P.K."/>
            <person name="Lee V.V."/>
            <person name="Ralph S.A."/>
            <person name="Mentink-Kane M."/>
            <person name="You H."/>
            <person name="McManus D.P."/>
            <person name="Tchuente L.T."/>
            <person name="Stothard J.R."/>
            <person name="Kaur P."/>
            <person name="Dudchenko O."/>
            <person name="Aiden E.L."/>
            <person name="Yang B."/>
            <person name="Yang H."/>
            <person name="Emery A.M."/>
            <person name="Webster B.L."/>
            <person name="Brindley P.J."/>
            <person name="Rollinson D."/>
            <person name="Chang B.C.H."/>
            <person name="Gasser R.B."/>
            <person name="Young N.D."/>
        </authorList>
    </citation>
    <scope>NUCLEOTIDE SEQUENCE</scope>
</reference>
<dbReference type="CTD" id="75577353"/>
<accession>A0A922RZJ1</accession>
<reference evidence="1" key="1">
    <citation type="journal article" date="2012" name="Nat. Genet.">
        <title>Whole-genome sequence of Schistosoma haematobium.</title>
        <authorList>
            <person name="Young N.D."/>
            <person name="Jex A.R."/>
            <person name="Li B."/>
            <person name="Liu S."/>
            <person name="Yang L."/>
            <person name="Xiong Z."/>
            <person name="Li Y."/>
            <person name="Cantacessi C."/>
            <person name="Hall R.S."/>
            <person name="Xu X."/>
            <person name="Chen F."/>
            <person name="Wu X."/>
            <person name="Zerlotini A."/>
            <person name="Oliveira G."/>
            <person name="Hofmann A."/>
            <person name="Zhang G."/>
            <person name="Fang X."/>
            <person name="Kang Y."/>
            <person name="Campbell B.E."/>
            <person name="Loukas A."/>
            <person name="Ranganathan S."/>
            <person name="Rollinson D."/>
            <person name="Rinaldi G."/>
            <person name="Brindley P.J."/>
            <person name="Yang H."/>
            <person name="Wang J."/>
            <person name="Wang J."/>
            <person name="Gasser R.B."/>
        </authorList>
    </citation>
    <scope>NUCLEOTIDE SEQUENCE</scope>
</reference>
<comment type="caution">
    <text evidence="1">The sequence shown here is derived from an EMBL/GenBank/DDBJ whole genome shotgun (WGS) entry which is preliminary data.</text>
</comment>
<sequence>MWHRPDIRLPTKWRVRSVLFYGCETWSLRVEDIRRLLLSNHRCLRNIARVFWEHGSSNLWTRHRVLGKYDKSVDEVLSLHQLRWLEHVLRMPNYHLPQREKSGVTAD</sequence>
<dbReference type="KEGG" id="shx:MS3_00005224"/>
<keyword evidence="2" id="KW-1185">Reference proteome</keyword>
<reference evidence="1" key="2">
    <citation type="journal article" date="2019" name="Gigascience">
        <title>High-quality Schistosoma haematobium genome achieved by single-molecule and long-range sequencing.</title>
        <authorList>
            <person name="Stroehlein A.J."/>
            <person name="Korhonen P.K."/>
            <person name="Chong T.M."/>
            <person name="Lim Y.L."/>
            <person name="Chan K.G."/>
            <person name="Webster B."/>
            <person name="Rollinson D."/>
            <person name="Brindley P.J."/>
            <person name="Gasser R.B."/>
            <person name="Young N.D."/>
        </authorList>
    </citation>
    <scope>NUCLEOTIDE SEQUENCE</scope>
</reference>
<evidence type="ECO:0000313" key="2">
    <source>
        <dbReference type="Proteomes" id="UP000471633"/>
    </source>
</evidence>
<dbReference type="RefSeq" id="XP_051069215.1">
    <property type="nucleotide sequence ID" value="XM_051213251.1"/>
</dbReference>
<evidence type="ECO:0000313" key="1">
    <source>
        <dbReference type="EMBL" id="KAH9587512.1"/>
    </source>
</evidence>
<dbReference type="EMBL" id="AMPZ03000003">
    <property type="protein sequence ID" value="KAH9587512.1"/>
    <property type="molecule type" value="Genomic_DNA"/>
</dbReference>
<dbReference type="PANTHER" id="PTHR47027">
    <property type="entry name" value="REVERSE TRANSCRIPTASE DOMAIN-CONTAINING PROTEIN"/>
    <property type="match status" value="1"/>
</dbReference>
<dbReference type="AlphaFoldDB" id="A0A922RZJ1"/>
<proteinExistence type="predicted"/>
<gene>
    <name evidence="1" type="ORF">MS3_00005224</name>
</gene>
<name>A0A922RZJ1_SCHHA</name>
<reference evidence="1" key="3">
    <citation type="submission" date="2021-06" db="EMBL/GenBank/DDBJ databases">
        <title>Chromosome-level genome assembly for S. haematobium.</title>
        <authorList>
            <person name="Stroehlein A.J."/>
        </authorList>
    </citation>
    <scope>NUCLEOTIDE SEQUENCE</scope>
</reference>
<dbReference type="PANTHER" id="PTHR47027:SF20">
    <property type="entry name" value="REVERSE TRANSCRIPTASE-LIKE PROTEIN WITH RNA-DIRECTED DNA POLYMERASE DOMAIN"/>
    <property type="match status" value="1"/>
</dbReference>
<organism evidence="1 2">
    <name type="scientific">Schistosoma haematobium</name>
    <name type="common">Blood fluke</name>
    <dbReference type="NCBI Taxonomy" id="6185"/>
    <lineage>
        <taxon>Eukaryota</taxon>
        <taxon>Metazoa</taxon>
        <taxon>Spiralia</taxon>
        <taxon>Lophotrochozoa</taxon>
        <taxon>Platyhelminthes</taxon>
        <taxon>Trematoda</taxon>
        <taxon>Digenea</taxon>
        <taxon>Strigeidida</taxon>
        <taxon>Schistosomatoidea</taxon>
        <taxon>Schistosomatidae</taxon>
        <taxon>Schistosoma</taxon>
    </lineage>
</organism>